<sequence>MRAQGAKGHEDGDRQRSRPTAAPSTGAQRMLDLQRLAGNAAVTQAIAEERHEHDGDCGHVPSVQRRALVHDVLRSPGQSMDPGLRTEMEARFGGADFSGVRVHTGSTARESAVQLQAKAYTSGPHVVVGDTMTKEDWAHELTHYQDQLAGPVPGTDNGAGVRVSDVDDSGERRAVDNARRVMSGPVPAVQREPAQAVAAPAPTGVVQRVTKLAVQQGPSCWLYVLEAIAEHHGLPVQALSVAMRAYPTTEARDERLKEERGKGNKIEGRRLAVKMMAESLAGMVARLDNWRAHHQGDTDITRDEVAAFARRSIGGDASLDKLEFQDGRAQFDSIREVYDKAHDRAELLLHKVGAAGDEVSGLLDTAPVQIDANQSLDDVRLTIENQNLPSYAGIRRRFKLAKGDEGPVVDFTGRPASSMESTVHAVLIDSYDRSSRVVTYKDPNYGDIELKVTLAQFRQMAGNSQQHMTMRPYSTGPRAKPGLDELKD</sequence>
<evidence type="ECO:0000256" key="1">
    <source>
        <dbReference type="SAM" id="MobiDB-lite"/>
    </source>
</evidence>
<feature type="region of interest" description="Disordered" evidence="1">
    <location>
        <begin position="463"/>
        <end position="488"/>
    </location>
</feature>
<accession>A0ABS9XDF5</accession>
<name>A0ABS9XDF5_9ACTN</name>
<evidence type="ECO:0000313" key="3">
    <source>
        <dbReference type="EMBL" id="MCI3240128.1"/>
    </source>
</evidence>
<evidence type="ECO:0000259" key="2">
    <source>
        <dbReference type="Pfam" id="PF13699"/>
    </source>
</evidence>
<organism evidence="3 4">
    <name type="scientific">Streptomyces spinosisporus</name>
    <dbReference type="NCBI Taxonomy" id="2927582"/>
    <lineage>
        <taxon>Bacteria</taxon>
        <taxon>Bacillati</taxon>
        <taxon>Actinomycetota</taxon>
        <taxon>Actinomycetes</taxon>
        <taxon>Kitasatosporales</taxon>
        <taxon>Streptomycetaceae</taxon>
        <taxon>Streptomyces</taxon>
    </lineage>
</organism>
<reference evidence="3" key="1">
    <citation type="submission" date="2022-03" db="EMBL/GenBank/DDBJ databases">
        <title>Streptomyces 7R015 and 7R016 isolated from Barleria lupulina in Thailand.</title>
        <authorList>
            <person name="Kanchanasin P."/>
            <person name="Phongsopitanun W."/>
            <person name="Tanasupawat S."/>
        </authorList>
    </citation>
    <scope>NUCLEOTIDE SEQUENCE</scope>
    <source>
        <strain evidence="3">7R016</strain>
    </source>
</reference>
<feature type="domain" description="eCIS core" evidence="2">
    <location>
        <begin position="80"/>
        <end position="148"/>
    </location>
</feature>
<protein>
    <submittedName>
        <fullName evidence="3">DUF4157 domain-containing protein</fullName>
    </submittedName>
</protein>
<comment type="caution">
    <text evidence="3">The sequence shown here is derived from an EMBL/GenBank/DDBJ whole genome shotgun (WGS) entry which is preliminary data.</text>
</comment>
<feature type="compositionally biased region" description="Basic and acidic residues" evidence="1">
    <location>
        <begin position="7"/>
        <end position="16"/>
    </location>
</feature>
<dbReference type="EMBL" id="JALDAX010000003">
    <property type="protein sequence ID" value="MCI3240128.1"/>
    <property type="molecule type" value="Genomic_DNA"/>
</dbReference>
<keyword evidence="4" id="KW-1185">Reference proteome</keyword>
<gene>
    <name evidence="3" type="ORF">MQN93_10390</name>
</gene>
<dbReference type="Pfam" id="PF13699">
    <property type="entry name" value="eCIS_core"/>
    <property type="match status" value="1"/>
</dbReference>
<evidence type="ECO:0000313" key="4">
    <source>
        <dbReference type="Proteomes" id="UP001165270"/>
    </source>
</evidence>
<dbReference type="RefSeq" id="WP_242709227.1">
    <property type="nucleotide sequence ID" value="NZ_JALDAX010000003.1"/>
</dbReference>
<dbReference type="Proteomes" id="UP001165270">
    <property type="component" value="Unassembled WGS sequence"/>
</dbReference>
<proteinExistence type="predicted"/>
<feature type="region of interest" description="Disordered" evidence="1">
    <location>
        <begin position="1"/>
        <end position="27"/>
    </location>
</feature>
<dbReference type="InterPro" id="IPR025295">
    <property type="entry name" value="eCIS_core_dom"/>
</dbReference>